<protein>
    <submittedName>
        <fullName evidence="2">Phage P2 baseplate assembly protein gpV</fullName>
    </submittedName>
</protein>
<feature type="domain" description="Gp5/Type VI secretion system Vgr protein OB-fold" evidence="1">
    <location>
        <begin position="25"/>
        <end position="96"/>
    </location>
</feature>
<reference evidence="2 3" key="1">
    <citation type="submission" date="2017-06" db="EMBL/GenBank/DDBJ databases">
        <authorList>
            <person name="Kim H.J."/>
            <person name="Triplett B.A."/>
        </authorList>
    </citation>
    <scope>NUCLEOTIDE SEQUENCE [LARGE SCALE GENOMIC DNA]</scope>
    <source>
        <strain evidence="2 3">DSM 11445</strain>
    </source>
</reference>
<dbReference type="AlphaFoldDB" id="A0A239GVI7"/>
<evidence type="ECO:0000259" key="1">
    <source>
        <dbReference type="Pfam" id="PF04717"/>
    </source>
</evidence>
<dbReference type="InterPro" id="IPR044033">
    <property type="entry name" value="GpV-like_apex"/>
</dbReference>
<dbReference type="InterPro" id="IPR037026">
    <property type="entry name" value="Vgr_OB-fold_dom_sf"/>
</dbReference>
<sequence>MAIREIVELVARVTDLERRLAGMMRHGTVAEVDPARQRVRLNFGLAHGRDGQFLSPWVPYAQFSGALKVHTPPTVGQQLTAMSPTGDFQQAVAVPLTHHASNPSPSEAADQNVMTYGNVIMTLADDLVRSEVGGLTFEFTSAQAQITVGDVTFSVSRAGVEITGGTVTHNGKNIGATHIHGGVISGPSTTGVPAN</sequence>
<dbReference type="InterPro" id="IPR006531">
    <property type="entry name" value="Gp5/Vgr_OB"/>
</dbReference>
<dbReference type="EMBL" id="FZON01000029">
    <property type="protein sequence ID" value="SNS73219.1"/>
    <property type="molecule type" value="Genomic_DNA"/>
</dbReference>
<name>A0A239GVI7_9RHOB</name>
<dbReference type="Pfam" id="PF18946">
    <property type="entry name" value="Apex"/>
    <property type="match status" value="1"/>
</dbReference>
<dbReference type="RefSeq" id="WP_212591606.1">
    <property type="nucleotide sequence ID" value="NZ_FZON01000029.1"/>
</dbReference>
<proteinExistence type="predicted"/>
<dbReference type="Proteomes" id="UP000198440">
    <property type="component" value="Unassembled WGS sequence"/>
</dbReference>
<gene>
    <name evidence="2" type="ORF">SAMN04488078_102923</name>
</gene>
<evidence type="ECO:0000313" key="2">
    <source>
        <dbReference type="EMBL" id="SNS73219.1"/>
    </source>
</evidence>
<dbReference type="Pfam" id="PF04717">
    <property type="entry name" value="Phage_base_V"/>
    <property type="match status" value="1"/>
</dbReference>
<evidence type="ECO:0000313" key="3">
    <source>
        <dbReference type="Proteomes" id="UP000198440"/>
    </source>
</evidence>
<organism evidence="2 3">
    <name type="scientific">Antarctobacter heliothermus</name>
    <dbReference type="NCBI Taxonomy" id="74033"/>
    <lineage>
        <taxon>Bacteria</taxon>
        <taxon>Pseudomonadati</taxon>
        <taxon>Pseudomonadota</taxon>
        <taxon>Alphaproteobacteria</taxon>
        <taxon>Rhodobacterales</taxon>
        <taxon>Roseobacteraceae</taxon>
        <taxon>Antarctobacter</taxon>
    </lineage>
</organism>
<accession>A0A239GVI7</accession>
<dbReference type="Gene3D" id="2.40.50.230">
    <property type="entry name" value="Gp5 N-terminal domain"/>
    <property type="match status" value="1"/>
</dbReference>